<proteinExistence type="inferred from homology"/>
<feature type="domain" description="NADP-dependent oxidoreductase" evidence="4">
    <location>
        <begin position="37"/>
        <end position="337"/>
    </location>
</feature>
<dbReference type="SUPFAM" id="SSF51430">
    <property type="entry name" value="NAD(P)-linked oxidoreductase"/>
    <property type="match status" value="1"/>
</dbReference>
<dbReference type="eggNOG" id="COG0667">
    <property type="taxonomic scope" value="Bacteria"/>
</dbReference>
<gene>
    <name evidence="5" type="ORF">HMPREF0623_1403</name>
</gene>
<keyword evidence="6" id="KW-1185">Reference proteome</keyword>
<organism evidence="5 6">
    <name type="scientific">Pediococcus acidilactici DSM 20284</name>
    <dbReference type="NCBI Taxonomy" id="862514"/>
    <lineage>
        <taxon>Bacteria</taxon>
        <taxon>Bacillati</taxon>
        <taxon>Bacillota</taxon>
        <taxon>Bacilli</taxon>
        <taxon>Lactobacillales</taxon>
        <taxon>Lactobacillaceae</taxon>
        <taxon>Pediococcus</taxon>
        <taxon>Pediococcus acidilactici group</taxon>
    </lineage>
</organism>
<evidence type="ECO:0000313" key="5">
    <source>
        <dbReference type="EMBL" id="EFL95091.1"/>
    </source>
</evidence>
<accession>E0NH80</accession>
<dbReference type="HOGENOM" id="CLU_023205_2_0_9"/>
<dbReference type="Proteomes" id="UP000004470">
    <property type="component" value="Unassembled WGS sequence"/>
</dbReference>
<dbReference type="AlphaFoldDB" id="E0NH80"/>
<evidence type="ECO:0000313" key="6">
    <source>
        <dbReference type="Proteomes" id="UP000004470"/>
    </source>
</evidence>
<dbReference type="InterPro" id="IPR036812">
    <property type="entry name" value="NAD(P)_OxRdtase_dom_sf"/>
</dbReference>
<name>E0NH80_PEDAC</name>
<dbReference type="PANTHER" id="PTHR43150">
    <property type="entry name" value="HYPERKINETIC, ISOFORM M"/>
    <property type="match status" value="1"/>
</dbReference>
<keyword evidence="3 5" id="KW-0560">Oxidoreductase</keyword>
<keyword evidence="2" id="KW-0521">NADP</keyword>
<dbReference type="EMBL" id="AEEG01000007">
    <property type="protein sequence ID" value="EFL95091.1"/>
    <property type="molecule type" value="Genomic_DNA"/>
</dbReference>
<comment type="caution">
    <text evidence="5">The sequence shown here is derived from an EMBL/GenBank/DDBJ whole genome shotgun (WGS) entry which is preliminary data.</text>
</comment>
<dbReference type="GO" id="GO:0051596">
    <property type="term" value="P:methylglyoxal catabolic process"/>
    <property type="evidence" value="ECO:0007669"/>
    <property type="project" value="TreeGrafter"/>
</dbReference>
<evidence type="ECO:0000256" key="1">
    <source>
        <dbReference type="ARBA" id="ARBA00006515"/>
    </source>
</evidence>
<dbReference type="InterPro" id="IPR005399">
    <property type="entry name" value="K_chnl_volt-dep_bsu_KCNAB-rel"/>
</dbReference>
<reference evidence="5" key="1">
    <citation type="submission" date="2010-07" db="EMBL/GenBank/DDBJ databases">
        <authorList>
            <person name="Muzny D."/>
            <person name="Qin X."/>
            <person name="Deng J."/>
            <person name="Jiang H."/>
            <person name="Liu Y."/>
            <person name="Qu J."/>
            <person name="Song X.-Z."/>
            <person name="Zhang L."/>
            <person name="Thornton R."/>
            <person name="Coyle M."/>
            <person name="Francisco L."/>
            <person name="Jackson L."/>
            <person name="Javaid M."/>
            <person name="Korchina V."/>
            <person name="Kovar C."/>
            <person name="Mata R."/>
            <person name="Mathew T."/>
            <person name="Ngo R."/>
            <person name="Nguyen L."/>
            <person name="Nguyen N."/>
            <person name="Okwuonu G."/>
            <person name="Ongeri F."/>
            <person name="Pham C."/>
            <person name="Simmons D."/>
            <person name="Wilczek-Boney K."/>
            <person name="Hale W."/>
            <person name="Jakkamsetti A."/>
            <person name="Pham P."/>
            <person name="Ruth R."/>
            <person name="San Lucas F."/>
            <person name="Warren J."/>
            <person name="Zhang J."/>
            <person name="Zhao Z."/>
            <person name="Zhou C."/>
            <person name="Zhu D."/>
            <person name="Lee S."/>
            <person name="Bess C."/>
            <person name="Blankenburg K."/>
            <person name="Forbes L."/>
            <person name="Fu Q."/>
            <person name="Gubbala S."/>
            <person name="Hirani K."/>
            <person name="Jayaseelan J.C."/>
            <person name="Lara F."/>
            <person name="Munidasa M."/>
            <person name="Palculict T."/>
            <person name="Patil S."/>
            <person name="Pu L.-L."/>
            <person name="Saada N."/>
            <person name="Tang L."/>
            <person name="Weissenberger G."/>
            <person name="Zhu Y."/>
            <person name="Hemphill L."/>
            <person name="Shang Y."/>
            <person name="Youmans B."/>
            <person name="Ayvaz T."/>
            <person name="Ross M."/>
            <person name="Santibanez J."/>
            <person name="Aqrawi P."/>
            <person name="Gross S."/>
            <person name="Joshi V."/>
            <person name="Fowler G."/>
            <person name="Nazareth L."/>
            <person name="Reid J."/>
            <person name="Worley K."/>
            <person name="Petrosino J."/>
            <person name="Highlander S."/>
            <person name="Gibbs R."/>
        </authorList>
    </citation>
    <scope>NUCLEOTIDE SEQUENCE [LARGE SCALE GENOMIC DNA]</scope>
    <source>
        <strain evidence="5">DSM 20284</strain>
    </source>
</reference>
<dbReference type="CDD" id="cd19089">
    <property type="entry name" value="AKR_AKR14A1_2"/>
    <property type="match status" value="1"/>
</dbReference>
<dbReference type="PANTHER" id="PTHR43150:SF4">
    <property type="entry name" value="L-GLYCERALDEHYDE 3-PHOSPHATE REDUCTASE"/>
    <property type="match status" value="1"/>
</dbReference>
<comment type="similarity">
    <text evidence="1">Belongs to the shaker potassium channel beta subunit family.</text>
</comment>
<dbReference type="InterPro" id="IPR023210">
    <property type="entry name" value="NADP_OxRdtase_dom"/>
</dbReference>
<dbReference type="Pfam" id="PF00248">
    <property type="entry name" value="Aldo_ket_red"/>
    <property type="match status" value="1"/>
</dbReference>
<sequence>MTSDQKGGVIMYKASEQRYDNMIYNRVGNSGLKLSAIGLGLWNNFGSVDPLENQKEILFKAFDLGITYFDLANNYGPIPGSAEENFGRIMKSDLHHYRDEMVIASKAGFVMWPGPYGNWGSRKSIIASADQSLKRTGLDYFDIFYSHRADPKTPVEETALALDQLVRSGKALYVGISNYNGEQTAAITKIFKELRTPFIINQPRYNMFNRDVETDLFPVLEREGKAATSYSSLSQGLLTDKYLQGIDENSRAQKQTIPFLSPVQVEETLETVKKLNEVAKKRGQSLAQMALAWNLRKPVVASVLIGASRVQQVINNVNALKNLDFTDDELMQIDQILAAQSPIDWDAR</sequence>
<dbReference type="EC" id="1.-.-.-" evidence="5"/>
<dbReference type="GO" id="GO:0016491">
    <property type="term" value="F:oxidoreductase activity"/>
    <property type="evidence" value="ECO:0007669"/>
    <property type="project" value="UniProtKB-KW"/>
</dbReference>
<evidence type="ECO:0000256" key="2">
    <source>
        <dbReference type="ARBA" id="ARBA00022857"/>
    </source>
</evidence>
<dbReference type="Gene3D" id="3.20.20.100">
    <property type="entry name" value="NADP-dependent oxidoreductase domain"/>
    <property type="match status" value="1"/>
</dbReference>
<protein>
    <submittedName>
        <fullName evidence="5">Oxidoreductase, aldo/keto reductase family protein</fullName>
        <ecNumber evidence="5">1.-.-.-</ecNumber>
    </submittedName>
</protein>
<evidence type="ECO:0000256" key="3">
    <source>
        <dbReference type="ARBA" id="ARBA00023002"/>
    </source>
</evidence>
<evidence type="ECO:0000259" key="4">
    <source>
        <dbReference type="Pfam" id="PF00248"/>
    </source>
</evidence>